<dbReference type="AlphaFoldDB" id="A0A9P0FUC8"/>
<evidence type="ECO:0000313" key="3">
    <source>
        <dbReference type="Proteomes" id="UP001154114"/>
    </source>
</evidence>
<dbReference type="EMBL" id="LR824005">
    <property type="protein sequence ID" value="CAH0592079.1"/>
    <property type="molecule type" value="Genomic_DNA"/>
</dbReference>
<evidence type="ECO:0000256" key="1">
    <source>
        <dbReference type="SAM" id="Phobius"/>
    </source>
</evidence>
<feature type="transmembrane region" description="Helical" evidence="1">
    <location>
        <begin position="103"/>
        <end position="124"/>
    </location>
</feature>
<organism evidence="2 3">
    <name type="scientific">Chrysodeixis includens</name>
    <name type="common">Soybean looper</name>
    <name type="synonym">Pseudoplusia includens</name>
    <dbReference type="NCBI Taxonomy" id="689277"/>
    <lineage>
        <taxon>Eukaryota</taxon>
        <taxon>Metazoa</taxon>
        <taxon>Ecdysozoa</taxon>
        <taxon>Arthropoda</taxon>
        <taxon>Hexapoda</taxon>
        <taxon>Insecta</taxon>
        <taxon>Pterygota</taxon>
        <taxon>Neoptera</taxon>
        <taxon>Endopterygota</taxon>
        <taxon>Lepidoptera</taxon>
        <taxon>Glossata</taxon>
        <taxon>Ditrysia</taxon>
        <taxon>Noctuoidea</taxon>
        <taxon>Noctuidae</taxon>
        <taxon>Plusiinae</taxon>
        <taxon>Chrysodeixis</taxon>
    </lineage>
</organism>
<dbReference type="OrthoDB" id="10056483at2759"/>
<keyword evidence="1" id="KW-0472">Membrane</keyword>
<proteinExistence type="predicted"/>
<reference evidence="2" key="1">
    <citation type="submission" date="2021-12" db="EMBL/GenBank/DDBJ databases">
        <authorList>
            <person name="King R."/>
        </authorList>
    </citation>
    <scope>NUCLEOTIDE SEQUENCE</scope>
</reference>
<keyword evidence="3" id="KW-1185">Reference proteome</keyword>
<keyword evidence="1" id="KW-0812">Transmembrane</keyword>
<name>A0A9P0FUC8_CHRIL</name>
<accession>A0A9P0FUC8</accession>
<dbReference type="Proteomes" id="UP001154114">
    <property type="component" value="Chromosome 2"/>
</dbReference>
<evidence type="ECO:0000313" key="2">
    <source>
        <dbReference type="EMBL" id="CAH0592079.1"/>
    </source>
</evidence>
<sequence length="224" mass="26532">MLENTPLQRVTQVRDLGVYMTPELLFREHIIKICKKAYRNLGFLLRQTRDFTNISAVRALYDALVRSHLEHSAIIWAPHESKFSLMLERVQYKFTRHLYWKLYGVYPLYPLMYPSLFVLGMVGYNQLKVRREFTLAIYLVKLIRGLVHNPEVLLNFWVPDKYVGRRRRPPLLAVPVARTQLLAKASVTQALRDLNVVHEQIDIFTCQPSEFTKILLFHLCYRDR</sequence>
<gene>
    <name evidence="2" type="ORF">CINC_LOCUS5328</name>
</gene>
<protein>
    <submittedName>
        <fullName evidence="2">Uncharacterized protein</fullName>
    </submittedName>
</protein>
<keyword evidence="1" id="KW-1133">Transmembrane helix</keyword>